<dbReference type="AlphaFoldDB" id="A0A1J5TDT1"/>
<comment type="similarity">
    <text evidence="3">Belongs to the ribose 5-phosphate isomerase family.</text>
</comment>
<dbReference type="Pfam" id="PF06026">
    <property type="entry name" value="Rib_5-P_isom_A"/>
    <property type="match status" value="1"/>
</dbReference>
<sequence>MNIKKHLVAEAAIELLEDGMIVGLGTGSTSSIAIDLIGKRVSEGLNILGIPTSKASENQATSLGIPLTSLSSHPSIDITIDGADEVSPSLDLIKGLGGALVREKIVENQSKQLVIIIDDSKLVSQLGICPLPVEVIFFGHEATSISLANLGCNPVLRMDNEKPFISDNGNVIYHCNFAEGIADPLALSLDIDKIPGVVTSGLFVNMADVILIGSDDGLKTLKRH</sequence>
<dbReference type="NCBIfam" id="NF001924">
    <property type="entry name" value="PRK00702.1"/>
    <property type="match status" value="1"/>
</dbReference>
<dbReference type="Proteomes" id="UP000183815">
    <property type="component" value="Unassembled WGS sequence"/>
</dbReference>
<gene>
    <name evidence="3" type="primary">rpiA</name>
    <name evidence="4" type="ORF">BEU04_04400</name>
</gene>
<evidence type="ECO:0000313" key="5">
    <source>
        <dbReference type="Proteomes" id="UP000183815"/>
    </source>
</evidence>
<dbReference type="PANTHER" id="PTHR43748:SF3">
    <property type="entry name" value="RIBOSE-5-PHOSPHATE ISOMERASE 3, CHLOROPLASTIC-RELATED"/>
    <property type="match status" value="1"/>
</dbReference>
<dbReference type="SUPFAM" id="SSF100950">
    <property type="entry name" value="NagB/RpiA/CoA transferase-like"/>
    <property type="match status" value="1"/>
</dbReference>
<dbReference type="UniPathway" id="UPA00115">
    <property type="reaction ID" value="UER00412"/>
</dbReference>
<comment type="catalytic activity">
    <reaction evidence="1 3">
        <text>aldehydo-D-ribose 5-phosphate = D-ribulose 5-phosphate</text>
        <dbReference type="Rhea" id="RHEA:14657"/>
        <dbReference type="ChEBI" id="CHEBI:58121"/>
        <dbReference type="ChEBI" id="CHEBI:58273"/>
        <dbReference type="EC" id="5.3.1.6"/>
    </reaction>
</comment>
<accession>A0A1J5TDT1</accession>
<proteinExistence type="inferred from homology"/>
<keyword evidence="2 3" id="KW-0413">Isomerase</keyword>
<dbReference type="PANTHER" id="PTHR43748">
    <property type="entry name" value="RIBOSE-5-PHOSPHATE ISOMERASE 3, CHLOROPLASTIC-RELATED"/>
    <property type="match status" value="1"/>
</dbReference>
<comment type="pathway">
    <text evidence="3">Carbohydrate degradation; pentose phosphate pathway; D-ribose 5-phosphate from D-ribulose 5-phosphate (non-oxidative stage): step 1/1.</text>
</comment>
<evidence type="ECO:0000256" key="1">
    <source>
        <dbReference type="ARBA" id="ARBA00001713"/>
    </source>
</evidence>
<dbReference type="Gene3D" id="3.30.70.260">
    <property type="match status" value="1"/>
</dbReference>
<feature type="binding site" evidence="3">
    <location>
        <position position="121"/>
    </location>
    <ligand>
        <name>substrate</name>
    </ligand>
</feature>
<organism evidence="4 5">
    <name type="scientific">Marine Group III euryarchaeote CG-Bathy1</name>
    <dbReference type="NCBI Taxonomy" id="1889001"/>
    <lineage>
        <taxon>Archaea</taxon>
        <taxon>Methanobacteriati</taxon>
        <taxon>Thermoplasmatota</taxon>
        <taxon>Thermoplasmata</taxon>
        <taxon>Candidatus Thermoprofundales</taxon>
    </lineage>
</organism>
<feature type="binding site" evidence="3">
    <location>
        <begin position="81"/>
        <end position="84"/>
    </location>
    <ligand>
        <name>substrate</name>
    </ligand>
</feature>
<dbReference type="Gene3D" id="3.40.50.1360">
    <property type="match status" value="1"/>
</dbReference>
<feature type="active site" description="Proton acceptor" evidence="3">
    <location>
        <position position="103"/>
    </location>
</feature>
<dbReference type="InterPro" id="IPR020672">
    <property type="entry name" value="Ribose5P_isomerase_typA_subgr"/>
</dbReference>
<dbReference type="SUPFAM" id="SSF75445">
    <property type="entry name" value="D-ribose-5-phosphate isomerase (RpiA), lid domain"/>
    <property type="match status" value="1"/>
</dbReference>
<protein>
    <recommendedName>
        <fullName evidence="3">Ribose-5-phosphate isomerase A</fullName>
        <ecNumber evidence="3">5.3.1.6</ecNumber>
    </recommendedName>
    <alternativeName>
        <fullName evidence="3">Phosphoriboisomerase A</fullName>
        <shortName evidence="3">PRI</shortName>
    </alternativeName>
</protein>
<feature type="binding site" evidence="3">
    <location>
        <begin position="94"/>
        <end position="97"/>
    </location>
    <ligand>
        <name>substrate</name>
    </ligand>
</feature>
<dbReference type="GO" id="GO:0009052">
    <property type="term" value="P:pentose-phosphate shunt, non-oxidative branch"/>
    <property type="evidence" value="ECO:0007669"/>
    <property type="project" value="UniProtKB-UniRule"/>
</dbReference>
<comment type="caution">
    <text evidence="4">The sequence shown here is derived from an EMBL/GenBank/DDBJ whole genome shotgun (WGS) entry which is preliminary data.</text>
</comment>
<dbReference type="CDD" id="cd01398">
    <property type="entry name" value="RPI_A"/>
    <property type="match status" value="1"/>
</dbReference>
<evidence type="ECO:0000256" key="2">
    <source>
        <dbReference type="ARBA" id="ARBA00023235"/>
    </source>
</evidence>
<dbReference type="InterPro" id="IPR004788">
    <property type="entry name" value="Ribose5P_isomerase_type_A"/>
</dbReference>
<dbReference type="EMBL" id="MIYU01000006">
    <property type="protein sequence ID" value="OIR19055.1"/>
    <property type="molecule type" value="Genomic_DNA"/>
</dbReference>
<name>A0A1J5TDT1_9ARCH</name>
<reference evidence="4 5" key="1">
    <citation type="submission" date="2016-08" db="EMBL/GenBank/DDBJ databases">
        <title>New Insights into Marine Group III Euryarchaeota, from dark to light.</title>
        <authorList>
            <person name="Haro-Moreno J.M."/>
            <person name="Rodriguez-Valera F."/>
            <person name="Lopez-Garcia P."/>
            <person name="Moreira D."/>
            <person name="Martin-Cuadrado A.B."/>
        </authorList>
    </citation>
    <scope>NUCLEOTIDE SEQUENCE [LARGE SCALE GENOMIC DNA]</scope>
    <source>
        <strain evidence="4">CG-Bathy1</strain>
    </source>
</reference>
<dbReference type="NCBIfam" id="TIGR00021">
    <property type="entry name" value="rpiA"/>
    <property type="match status" value="1"/>
</dbReference>
<dbReference type="InterPro" id="IPR037171">
    <property type="entry name" value="NagB/RpiA_transferase-like"/>
</dbReference>
<dbReference type="EC" id="5.3.1.6" evidence="3"/>
<dbReference type="HAMAP" id="MF_00170">
    <property type="entry name" value="Rib_5P_isom_A"/>
    <property type="match status" value="1"/>
</dbReference>
<evidence type="ECO:0000256" key="3">
    <source>
        <dbReference type="HAMAP-Rule" id="MF_00170"/>
    </source>
</evidence>
<comment type="subunit">
    <text evidence="3">Homodimer.</text>
</comment>
<feature type="binding site" evidence="3">
    <location>
        <begin position="26"/>
        <end position="29"/>
    </location>
    <ligand>
        <name>substrate</name>
    </ligand>
</feature>
<dbReference type="GO" id="GO:0004751">
    <property type="term" value="F:ribose-5-phosphate isomerase activity"/>
    <property type="evidence" value="ECO:0007669"/>
    <property type="project" value="UniProtKB-UniRule"/>
</dbReference>
<comment type="function">
    <text evidence="3">Catalyzes the reversible conversion of ribose-5-phosphate to ribulose 5-phosphate.</text>
</comment>
<dbReference type="InterPro" id="IPR050262">
    <property type="entry name" value="Ribose-5P_isomerase"/>
</dbReference>
<evidence type="ECO:0000313" key="4">
    <source>
        <dbReference type="EMBL" id="OIR19055.1"/>
    </source>
</evidence>
<dbReference type="FunFam" id="3.40.50.1360:FF:000001">
    <property type="entry name" value="Ribose-5-phosphate isomerase A"/>
    <property type="match status" value="1"/>
</dbReference>